<gene>
    <name evidence="2" type="ORF">ARMOST_15410</name>
</gene>
<dbReference type="PANTHER" id="PTHR47027">
    <property type="entry name" value="REVERSE TRANSCRIPTASE DOMAIN-CONTAINING PROTEIN"/>
    <property type="match status" value="1"/>
</dbReference>
<proteinExistence type="predicted"/>
<dbReference type="EMBL" id="FUEG01000015">
    <property type="protein sequence ID" value="SJL11995.1"/>
    <property type="molecule type" value="Genomic_DNA"/>
</dbReference>
<evidence type="ECO:0000313" key="2">
    <source>
        <dbReference type="EMBL" id="SJL11995.1"/>
    </source>
</evidence>
<evidence type="ECO:0000259" key="1">
    <source>
        <dbReference type="PROSITE" id="PS50878"/>
    </source>
</evidence>
<keyword evidence="3" id="KW-1185">Reference proteome</keyword>
<accession>A0A284RTH4</accession>
<dbReference type="STRING" id="47428.A0A284RTH4"/>
<sequence>MFILRTAIDHSRAHGKALYVAFVDLVNAFLSTDQPTLWSKVSHMGAGGLLVDWLRMMYRKMSYVVKLGPHHSDTFQSIIGILAGDSSSPGLWNIYFSDFSVPSHPDDVCFGNQRISHVEQADDIVLFSTSQEGLQEKLDALFLWCQRNSMTISHEKTKIWIAGPLPAVLPSFMVGCHSLTCVSKHKYVGITICSTDRYFFLNIFKEHYYIKASKVRKSTNALFGAENFVGTIPPKDGISLYMATVDPHLMSACDVSIDIDEISLAELERVQKNFIRRLLGIAKRSPVAMLFSETRMWPVKYRRLVLALRYWQYALSLPNDHFLSYAMADAVNGKSSWMSDLVHALRRLPHLISLDVSRDWRPVDIDNLIETVERSCLKDIHDFMASSPKALLLHHCSPRAAHLHNGHASQYVVSAFRSYLLVPVPTHRKALARLLTSSHTLAVEVFRWTERRRPSIPRDERLCRYCRQEVEDEAHVLLYCDGSDDLRALRSEFFHKVFRIAGSPLSSSLRAAPTGFDVVRLLLQTDNVDIMCSFAKFVYNVFGIYQRLPVFMPQSE</sequence>
<evidence type="ECO:0000313" key="3">
    <source>
        <dbReference type="Proteomes" id="UP000219338"/>
    </source>
</evidence>
<protein>
    <recommendedName>
        <fullName evidence="1">Reverse transcriptase domain-containing protein</fullName>
    </recommendedName>
</protein>
<organism evidence="2 3">
    <name type="scientific">Armillaria ostoyae</name>
    <name type="common">Armillaria root rot fungus</name>
    <dbReference type="NCBI Taxonomy" id="47428"/>
    <lineage>
        <taxon>Eukaryota</taxon>
        <taxon>Fungi</taxon>
        <taxon>Dikarya</taxon>
        <taxon>Basidiomycota</taxon>
        <taxon>Agaricomycotina</taxon>
        <taxon>Agaricomycetes</taxon>
        <taxon>Agaricomycetidae</taxon>
        <taxon>Agaricales</taxon>
        <taxon>Marasmiineae</taxon>
        <taxon>Physalacriaceae</taxon>
        <taxon>Armillaria</taxon>
    </lineage>
</organism>
<reference evidence="3" key="1">
    <citation type="journal article" date="2017" name="Nat. Ecol. Evol.">
        <title>Genome expansion and lineage-specific genetic innovations in the forest pathogenic fungi Armillaria.</title>
        <authorList>
            <person name="Sipos G."/>
            <person name="Prasanna A.N."/>
            <person name="Walter M.C."/>
            <person name="O'Connor E."/>
            <person name="Balint B."/>
            <person name="Krizsan K."/>
            <person name="Kiss B."/>
            <person name="Hess J."/>
            <person name="Varga T."/>
            <person name="Slot J."/>
            <person name="Riley R."/>
            <person name="Boka B."/>
            <person name="Rigling D."/>
            <person name="Barry K."/>
            <person name="Lee J."/>
            <person name="Mihaltcheva S."/>
            <person name="LaButti K."/>
            <person name="Lipzen A."/>
            <person name="Waldron R."/>
            <person name="Moloney N.M."/>
            <person name="Sperisen C."/>
            <person name="Kredics L."/>
            <person name="Vagvoelgyi C."/>
            <person name="Patrignani A."/>
            <person name="Fitzpatrick D."/>
            <person name="Nagy I."/>
            <person name="Doyle S."/>
            <person name="Anderson J.B."/>
            <person name="Grigoriev I.V."/>
            <person name="Gueldener U."/>
            <person name="Muensterkoetter M."/>
            <person name="Nagy L.G."/>
        </authorList>
    </citation>
    <scope>NUCLEOTIDE SEQUENCE [LARGE SCALE GENOMIC DNA]</scope>
    <source>
        <strain evidence="3">C18/9</strain>
    </source>
</reference>
<name>A0A284RTH4_ARMOS</name>
<dbReference type="Pfam" id="PF00078">
    <property type="entry name" value="RVT_1"/>
    <property type="match status" value="1"/>
</dbReference>
<dbReference type="InterPro" id="IPR000477">
    <property type="entry name" value="RT_dom"/>
</dbReference>
<dbReference type="PANTHER" id="PTHR47027:SF30">
    <property type="entry name" value="THAP-TYPE DOMAIN-CONTAINING PROTEIN"/>
    <property type="match status" value="1"/>
</dbReference>
<dbReference type="PROSITE" id="PS50878">
    <property type="entry name" value="RT_POL"/>
    <property type="match status" value="1"/>
</dbReference>
<dbReference type="AlphaFoldDB" id="A0A284RTH4"/>
<feature type="domain" description="Reverse transcriptase" evidence="1">
    <location>
        <begin position="1"/>
        <end position="192"/>
    </location>
</feature>
<dbReference type="Proteomes" id="UP000219338">
    <property type="component" value="Unassembled WGS sequence"/>
</dbReference>
<dbReference type="OrthoDB" id="3051324at2759"/>
<dbReference type="OMA" id="CALYISA"/>